<keyword evidence="1" id="KW-0732">Signal</keyword>
<sequence>MQGKPSRFVLLVLSWTFGVVSPAACAQGLREDVDRESFRELKATLPEQAEAPAGPLKRGKPGQLLPLRRAFPLRISPSATSTEDAFTSGLSLRYVGDPNRQAAILFRHGIPESDDPASEFQQQQRALERADLRAGQGLYALSFGYANTRLSPGGVRSDRYSIGADVQVNRNQDPVQFSVGTGFSQTRGGSRARSLSLTAAWAIPNVSRYTEIDLAVGHKRIYPKSGARKQGIVPEAAFLYQLIEPRRDPKNPVRRLRAGGVLLQIAYTFHNPVSRTDDWAVTGRTVLDNNGSNYLRYGAGKNSTFLFTYGVQIR</sequence>
<evidence type="ECO:0000313" key="2">
    <source>
        <dbReference type="EMBL" id="CAA9294445.1"/>
    </source>
</evidence>
<organism evidence="2">
    <name type="scientific">uncultured Armatimonadetes bacterium</name>
    <dbReference type="NCBI Taxonomy" id="157466"/>
    <lineage>
        <taxon>Bacteria</taxon>
        <taxon>Bacillati</taxon>
        <taxon>Armatimonadota</taxon>
        <taxon>environmental samples</taxon>
    </lineage>
</organism>
<accession>A0A6J4K2W6</accession>
<feature type="chain" id="PRO_5027002005" evidence="1">
    <location>
        <begin position="27"/>
        <end position="314"/>
    </location>
</feature>
<dbReference type="AlphaFoldDB" id="A0A6J4K2W6"/>
<protein>
    <submittedName>
        <fullName evidence="2">Uncharacterized protein</fullName>
    </submittedName>
</protein>
<name>A0A6J4K2W6_9BACT</name>
<gene>
    <name evidence="2" type="ORF">AVDCRST_MAG63-4894</name>
</gene>
<reference evidence="2" key="1">
    <citation type="submission" date="2020-02" db="EMBL/GenBank/DDBJ databases">
        <authorList>
            <person name="Meier V. D."/>
        </authorList>
    </citation>
    <scope>NUCLEOTIDE SEQUENCE</scope>
    <source>
        <strain evidence="2">AVDCRST_MAG63</strain>
    </source>
</reference>
<proteinExistence type="predicted"/>
<feature type="signal peptide" evidence="1">
    <location>
        <begin position="1"/>
        <end position="26"/>
    </location>
</feature>
<evidence type="ECO:0000256" key="1">
    <source>
        <dbReference type="SAM" id="SignalP"/>
    </source>
</evidence>
<dbReference type="EMBL" id="CADCTO010000651">
    <property type="protein sequence ID" value="CAA9294445.1"/>
    <property type="molecule type" value="Genomic_DNA"/>
</dbReference>